<evidence type="ECO:0000313" key="1">
    <source>
        <dbReference type="EMBL" id="MFC6282184.1"/>
    </source>
</evidence>
<name>A0ABW1TX31_9BURK</name>
<reference evidence="2" key="1">
    <citation type="journal article" date="2019" name="Int. J. Syst. Evol. Microbiol.">
        <title>The Global Catalogue of Microorganisms (GCM) 10K type strain sequencing project: providing services to taxonomists for standard genome sequencing and annotation.</title>
        <authorList>
            <consortium name="The Broad Institute Genomics Platform"/>
            <consortium name="The Broad Institute Genome Sequencing Center for Infectious Disease"/>
            <person name="Wu L."/>
            <person name="Ma J."/>
        </authorList>
    </citation>
    <scope>NUCLEOTIDE SEQUENCE [LARGE SCALE GENOMIC DNA]</scope>
    <source>
        <strain evidence="2">CCUG 39402</strain>
    </source>
</reference>
<sequence>MTWTVEEFPLKFQRVLVLQSDNQIELDALIEKAKLKGWECYAEGTVPDTNDLSTWMLKSV</sequence>
<dbReference type="EMBL" id="JBHSRS010000071">
    <property type="protein sequence ID" value="MFC6282184.1"/>
    <property type="molecule type" value="Genomic_DNA"/>
</dbReference>
<dbReference type="Proteomes" id="UP001596270">
    <property type="component" value="Unassembled WGS sequence"/>
</dbReference>
<evidence type="ECO:0000313" key="2">
    <source>
        <dbReference type="Proteomes" id="UP001596270"/>
    </source>
</evidence>
<organism evidence="1 2">
    <name type="scientific">Polaromonas aquatica</name>
    <dbReference type="NCBI Taxonomy" id="332657"/>
    <lineage>
        <taxon>Bacteria</taxon>
        <taxon>Pseudomonadati</taxon>
        <taxon>Pseudomonadota</taxon>
        <taxon>Betaproteobacteria</taxon>
        <taxon>Burkholderiales</taxon>
        <taxon>Comamonadaceae</taxon>
        <taxon>Polaromonas</taxon>
    </lineage>
</organism>
<dbReference type="RefSeq" id="WP_371437692.1">
    <property type="nucleotide sequence ID" value="NZ_JBHSRS010000071.1"/>
</dbReference>
<proteinExistence type="predicted"/>
<accession>A0ABW1TX31</accession>
<protein>
    <submittedName>
        <fullName evidence="1">Uncharacterized protein</fullName>
    </submittedName>
</protein>
<keyword evidence="2" id="KW-1185">Reference proteome</keyword>
<gene>
    <name evidence="1" type="ORF">ACFQND_13205</name>
</gene>
<comment type="caution">
    <text evidence="1">The sequence shown here is derived from an EMBL/GenBank/DDBJ whole genome shotgun (WGS) entry which is preliminary data.</text>
</comment>